<gene>
    <name evidence="1" type="ORF">HYN49_10965</name>
</gene>
<dbReference type="KEGG" id="fpal:HYN49_10965"/>
<sequence>MKKGLFLLITGLLFSCSPQEHEGYEDAYYRFENADKPYLLGDVISKGDIISYKNQDDELLSYKVISKAKVKDAVRGPGTFSGGLGVLENYFDSQQTVMQSQSFPDDNNALLRIHVDKFSDTGLRIGFNFNLWNYPYIDLNGYQAAAVRPMPMVKMQVNGHTYEKVIVLASANTEADLDGNYPRKVNKLYYDVDNGVIGFDDIDGKEWRIVN</sequence>
<dbReference type="PROSITE" id="PS51257">
    <property type="entry name" value="PROKAR_LIPOPROTEIN"/>
    <property type="match status" value="1"/>
</dbReference>
<name>A0A2S1SJ56_9FLAO</name>
<dbReference type="AlphaFoldDB" id="A0A2S1SJ56"/>
<dbReference type="EMBL" id="CP029187">
    <property type="protein sequence ID" value="AWI26379.1"/>
    <property type="molecule type" value="Genomic_DNA"/>
</dbReference>
<reference evidence="1 2" key="1">
    <citation type="submission" date="2018-05" db="EMBL/GenBank/DDBJ databases">
        <title>Genome sequencing of Flavobacterium sp. HYN0049.</title>
        <authorList>
            <person name="Yi H."/>
            <person name="Baek C."/>
        </authorList>
    </citation>
    <scope>NUCLEOTIDE SEQUENCE [LARGE SCALE GENOMIC DNA]</scope>
    <source>
        <strain evidence="1 2">HYN0049</strain>
    </source>
</reference>
<accession>A0A2S1SJ56</accession>
<protein>
    <submittedName>
        <fullName evidence="1">Uncharacterized protein</fullName>
    </submittedName>
</protein>
<dbReference type="Proteomes" id="UP000244937">
    <property type="component" value="Chromosome"/>
</dbReference>
<dbReference type="OrthoDB" id="1445836at2"/>
<organism evidence="1 2">
    <name type="scientific">Flavobacterium pallidum</name>
    <dbReference type="NCBI Taxonomy" id="2172098"/>
    <lineage>
        <taxon>Bacteria</taxon>
        <taxon>Pseudomonadati</taxon>
        <taxon>Bacteroidota</taxon>
        <taxon>Flavobacteriia</taxon>
        <taxon>Flavobacteriales</taxon>
        <taxon>Flavobacteriaceae</taxon>
        <taxon>Flavobacterium</taxon>
    </lineage>
</organism>
<evidence type="ECO:0000313" key="1">
    <source>
        <dbReference type="EMBL" id="AWI26379.1"/>
    </source>
</evidence>
<keyword evidence="2" id="KW-1185">Reference proteome</keyword>
<evidence type="ECO:0000313" key="2">
    <source>
        <dbReference type="Proteomes" id="UP000244937"/>
    </source>
</evidence>
<proteinExistence type="predicted"/>
<dbReference type="RefSeq" id="WP_108904157.1">
    <property type="nucleotide sequence ID" value="NZ_CP029187.1"/>
</dbReference>